<dbReference type="GO" id="GO:0018114">
    <property type="term" value="F:threonine racemase activity"/>
    <property type="evidence" value="ECO:0007669"/>
    <property type="project" value="TreeGrafter"/>
</dbReference>
<evidence type="ECO:0000313" key="11">
    <source>
        <dbReference type="Proteomes" id="UP000199647"/>
    </source>
</evidence>
<dbReference type="Pfam" id="PF00291">
    <property type="entry name" value="PALP"/>
    <property type="match status" value="1"/>
</dbReference>
<accession>A0A1H9FCB6</accession>
<sequence>MSDLPGYADILEARERIAGAAVRTPLIRSPQLSEMTGGTVYLKPECLQRTGSFKFRGARNAVQALGDDARAGVVACSSGNHAQGVAEAARLAGISSVIVMPSDAPVLKRERTAAFGARVVLYDRETEDREAIAADIIAEEGGHFIHPYNNRHVIAGQGTIGLEVADDLEAAGVVPDVVMAPASGGGLAAGVTLALRERFPEIASYVVEPEGFDDYGRSLRAGEAVRNERLSGSICDALLASKPGVLTFALNRDRMAGGLAVSDAEALHAVGFASETMRLVLEPGGAVCLAAVLAGRLDLREKTAVIVLSGGNIDDEMLMDAVKAYRRSA</sequence>
<dbReference type="CDD" id="cd01562">
    <property type="entry name" value="Thr-dehyd"/>
    <property type="match status" value="1"/>
</dbReference>
<dbReference type="Gene3D" id="3.40.50.1100">
    <property type="match status" value="2"/>
</dbReference>
<evidence type="ECO:0000256" key="1">
    <source>
        <dbReference type="ARBA" id="ARBA00001913"/>
    </source>
</evidence>
<evidence type="ECO:0000256" key="5">
    <source>
        <dbReference type="ARBA" id="ARBA00010869"/>
    </source>
</evidence>
<dbReference type="GO" id="GO:0000287">
    <property type="term" value="F:magnesium ion binding"/>
    <property type="evidence" value="ECO:0007669"/>
    <property type="project" value="TreeGrafter"/>
</dbReference>
<reference evidence="10 11" key="1">
    <citation type="submission" date="2016-10" db="EMBL/GenBank/DDBJ databases">
        <authorList>
            <person name="de Groot N.N."/>
        </authorList>
    </citation>
    <scope>NUCLEOTIDE SEQUENCE [LARGE SCALE GENOMIC DNA]</scope>
    <source>
        <strain evidence="10 11">A52C2</strain>
    </source>
</reference>
<evidence type="ECO:0000259" key="9">
    <source>
        <dbReference type="Pfam" id="PF00291"/>
    </source>
</evidence>
<comment type="similarity">
    <text evidence="5">Belongs to the serine/threonine dehydratase family.</text>
</comment>
<evidence type="ECO:0000256" key="7">
    <source>
        <dbReference type="ARBA" id="ARBA00022898"/>
    </source>
</evidence>
<evidence type="ECO:0000256" key="6">
    <source>
        <dbReference type="ARBA" id="ARBA00022842"/>
    </source>
</evidence>
<comment type="cofactor">
    <cofactor evidence="4">
        <name>Mg(2+)</name>
        <dbReference type="ChEBI" id="CHEBI:18420"/>
    </cofactor>
</comment>
<dbReference type="PROSITE" id="PS00165">
    <property type="entry name" value="DEHYDRATASE_SER_THR"/>
    <property type="match status" value="1"/>
</dbReference>
<dbReference type="InterPro" id="IPR036052">
    <property type="entry name" value="TrpB-like_PALP_sf"/>
</dbReference>
<dbReference type="OrthoDB" id="9811476at2"/>
<dbReference type="GO" id="GO:0070179">
    <property type="term" value="P:D-serine biosynthetic process"/>
    <property type="evidence" value="ECO:0007669"/>
    <property type="project" value="TreeGrafter"/>
</dbReference>
<dbReference type="AlphaFoldDB" id="A0A1H9FCB6"/>
<comment type="cofactor">
    <cofactor evidence="2">
        <name>pyridoxal 5'-phosphate</name>
        <dbReference type="ChEBI" id="CHEBI:597326"/>
    </cofactor>
</comment>
<evidence type="ECO:0000313" key="10">
    <source>
        <dbReference type="EMBL" id="SEQ35574.1"/>
    </source>
</evidence>
<dbReference type="GO" id="GO:0003941">
    <property type="term" value="F:L-serine ammonia-lyase activity"/>
    <property type="evidence" value="ECO:0007669"/>
    <property type="project" value="TreeGrafter"/>
</dbReference>
<evidence type="ECO:0000256" key="4">
    <source>
        <dbReference type="ARBA" id="ARBA00001946"/>
    </source>
</evidence>
<keyword evidence="11" id="KW-1185">Reference proteome</keyword>
<dbReference type="InterPro" id="IPR001926">
    <property type="entry name" value="TrpB-like_PALP"/>
</dbReference>
<comment type="cofactor">
    <cofactor evidence="3">
        <name>Mn(2+)</name>
        <dbReference type="ChEBI" id="CHEBI:29035"/>
    </cofactor>
</comment>
<dbReference type="GO" id="GO:0030378">
    <property type="term" value="F:serine racemase activity"/>
    <property type="evidence" value="ECO:0007669"/>
    <property type="project" value="TreeGrafter"/>
</dbReference>
<dbReference type="GO" id="GO:0030170">
    <property type="term" value="F:pyridoxal phosphate binding"/>
    <property type="evidence" value="ECO:0007669"/>
    <property type="project" value="InterPro"/>
</dbReference>
<proteinExistence type="inferred from homology"/>
<keyword evidence="7" id="KW-0663">Pyridoxal phosphate</keyword>
<keyword evidence="8 10" id="KW-0456">Lyase</keyword>
<dbReference type="PANTHER" id="PTHR43050">
    <property type="entry name" value="SERINE / THREONINE RACEMASE FAMILY MEMBER"/>
    <property type="match status" value="1"/>
</dbReference>
<gene>
    <name evidence="10" type="ORF">SAMN05216548_10473</name>
</gene>
<name>A0A1H9FCB6_9HYPH</name>
<dbReference type="RefSeq" id="WP_092495955.1">
    <property type="nucleotide sequence ID" value="NZ_FOFG01000004.1"/>
</dbReference>
<evidence type="ECO:0000256" key="3">
    <source>
        <dbReference type="ARBA" id="ARBA00001936"/>
    </source>
</evidence>
<feature type="domain" description="Tryptophan synthase beta chain-like PALP" evidence="9">
    <location>
        <begin position="21"/>
        <end position="310"/>
    </location>
</feature>
<protein>
    <submittedName>
        <fullName evidence="10">L-threonine ammonia-lyase</fullName>
    </submittedName>
</protein>
<dbReference type="PANTHER" id="PTHR43050:SF1">
    <property type="entry name" value="SERINE RACEMASE"/>
    <property type="match status" value="1"/>
</dbReference>
<dbReference type="Proteomes" id="UP000199647">
    <property type="component" value="Unassembled WGS sequence"/>
</dbReference>
<evidence type="ECO:0000256" key="8">
    <source>
        <dbReference type="ARBA" id="ARBA00023239"/>
    </source>
</evidence>
<organism evidence="10 11">
    <name type="scientific">Faunimonas pinastri</name>
    <dbReference type="NCBI Taxonomy" id="1855383"/>
    <lineage>
        <taxon>Bacteria</taxon>
        <taxon>Pseudomonadati</taxon>
        <taxon>Pseudomonadota</taxon>
        <taxon>Alphaproteobacteria</taxon>
        <taxon>Hyphomicrobiales</taxon>
        <taxon>Afifellaceae</taxon>
        <taxon>Faunimonas</taxon>
    </lineage>
</organism>
<dbReference type="FunFam" id="3.40.50.1100:FF:000005">
    <property type="entry name" value="Threonine dehydratase catabolic"/>
    <property type="match status" value="1"/>
</dbReference>
<dbReference type="InterPro" id="IPR000634">
    <property type="entry name" value="Ser/Thr_deHydtase_PyrdxlP-BS"/>
</dbReference>
<dbReference type="EMBL" id="FOFG01000004">
    <property type="protein sequence ID" value="SEQ35574.1"/>
    <property type="molecule type" value="Genomic_DNA"/>
</dbReference>
<comment type="cofactor">
    <cofactor evidence="1">
        <name>Ca(2+)</name>
        <dbReference type="ChEBI" id="CHEBI:29108"/>
    </cofactor>
</comment>
<evidence type="ECO:0000256" key="2">
    <source>
        <dbReference type="ARBA" id="ARBA00001933"/>
    </source>
</evidence>
<dbReference type="GO" id="GO:0005524">
    <property type="term" value="F:ATP binding"/>
    <property type="evidence" value="ECO:0007669"/>
    <property type="project" value="TreeGrafter"/>
</dbReference>
<dbReference type="SUPFAM" id="SSF53686">
    <property type="entry name" value="Tryptophan synthase beta subunit-like PLP-dependent enzymes"/>
    <property type="match status" value="1"/>
</dbReference>
<keyword evidence="6" id="KW-0460">Magnesium</keyword>
<dbReference type="STRING" id="1855383.SAMN05216548_10473"/>